<feature type="transmembrane region" description="Helical" evidence="2">
    <location>
        <begin position="225"/>
        <end position="251"/>
    </location>
</feature>
<reference evidence="3 4" key="1">
    <citation type="submission" date="2024-02" db="EMBL/GenBank/DDBJ databases">
        <title>de novo genome assembly of Solanum bulbocastanum strain 11H21.</title>
        <authorList>
            <person name="Hosaka A.J."/>
        </authorList>
    </citation>
    <scope>NUCLEOTIDE SEQUENCE [LARGE SCALE GENOMIC DNA]</scope>
    <source>
        <tissue evidence="3">Young leaves</tissue>
    </source>
</reference>
<dbReference type="EMBL" id="JBANQN010000004">
    <property type="protein sequence ID" value="KAK6790877.1"/>
    <property type="molecule type" value="Genomic_DNA"/>
</dbReference>
<feature type="compositionally biased region" description="Basic and acidic residues" evidence="1">
    <location>
        <begin position="108"/>
        <end position="120"/>
    </location>
</feature>
<keyword evidence="4" id="KW-1185">Reference proteome</keyword>
<accession>A0AAN8TT39</accession>
<feature type="region of interest" description="Disordered" evidence="1">
    <location>
        <begin position="174"/>
        <end position="209"/>
    </location>
</feature>
<keyword evidence="2" id="KW-1133">Transmembrane helix</keyword>
<organism evidence="3 4">
    <name type="scientific">Solanum bulbocastanum</name>
    <name type="common">Wild potato</name>
    <dbReference type="NCBI Taxonomy" id="147425"/>
    <lineage>
        <taxon>Eukaryota</taxon>
        <taxon>Viridiplantae</taxon>
        <taxon>Streptophyta</taxon>
        <taxon>Embryophyta</taxon>
        <taxon>Tracheophyta</taxon>
        <taxon>Spermatophyta</taxon>
        <taxon>Magnoliopsida</taxon>
        <taxon>eudicotyledons</taxon>
        <taxon>Gunneridae</taxon>
        <taxon>Pentapetalae</taxon>
        <taxon>asterids</taxon>
        <taxon>lamiids</taxon>
        <taxon>Solanales</taxon>
        <taxon>Solanaceae</taxon>
        <taxon>Solanoideae</taxon>
        <taxon>Solaneae</taxon>
        <taxon>Solanum</taxon>
    </lineage>
</organism>
<feature type="compositionally biased region" description="Basic and acidic residues" evidence="1">
    <location>
        <begin position="187"/>
        <end position="209"/>
    </location>
</feature>
<dbReference type="AlphaFoldDB" id="A0AAN8TT39"/>
<dbReference type="Proteomes" id="UP001371456">
    <property type="component" value="Unassembled WGS sequence"/>
</dbReference>
<feature type="region of interest" description="Disordered" evidence="1">
    <location>
        <begin position="96"/>
        <end position="120"/>
    </location>
</feature>
<dbReference type="InterPro" id="IPR040411">
    <property type="entry name" value="At5g23160-like"/>
</dbReference>
<gene>
    <name evidence="3" type="ORF">RDI58_009958</name>
</gene>
<dbReference type="PANTHER" id="PTHR34379:SF3">
    <property type="entry name" value="PROTEIN, PUTATIVE-RELATED"/>
    <property type="match status" value="1"/>
</dbReference>
<evidence type="ECO:0000256" key="1">
    <source>
        <dbReference type="SAM" id="MobiDB-lite"/>
    </source>
</evidence>
<proteinExistence type="predicted"/>
<evidence type="ECO:0008006" key="5">
    <source>
        <dbReference type="Google" id="ProtNLM"/>
    </source>
</evidence>
<sequence>MEFDSPKKNKKLRKSYFLSCFGFSIIEKELLSVNKSIKKKKKSKLLSFSKILRKNSSAAKTIPVDISDKFDNRSKEIHVVKSEKVKTPAIARDVTQAPAVKGQSQTNIHEKDIKKTKDHKTKDIIHKNNKSLDPILDKVSDNSTCRINEFSKSVTISSTNNSNHFIKNRTKEKHEIKFSHSKSLPPPKRENPVTGKKVNDDEKSSQRRERVLSHDNFDSIMGMSILMVTLLIMLFWGKACAIVCTCAWFYFLPRFQTKNEAAIARKIDGVAGDVDLNSEEYKKKVVLEGFLERNHRSGVGFL</sequence>
<evidence type="ECO:0000313" key="4">
    <source>
        <dbReference type="Proteomes" id="UP001371456"/>
    </source>
</evidence>
<evidence type="ECO:0000256" key="2">
    <source>
        <dbReference type="SAM" id="Phobius"/>
    </source>
</evidence>
<keyword evidence="2" id="KW-0812">Transmembrane</keyword>
<evidence type="ECO:0000313" key="3">
    <source>
        <dbReference type="EMBL" id="KAK6790877.1"/>
    </source>
</evidence>
<protein>
    <recommendedName>
        <fullName evidence="5">Transmembrane protein</fullName>
    </recommendedName>
</protein>
<dbReference type="PANTHER" id="PTHR34379">
    <property type="entry name" value="OS07G0553800 PROTEIN"/>
    <property type="match status" value="1"/>
</dbReference>
<keyword evidence="2" id="KW-0472">Membrane</keyword>
<comment type="caution">
    <text evidence="3">The sequence shown here is derived from an EMBL/GenBank/DDBJ whole genome shotgun (WGS) entry which is preliminary data.</text>
</comment>
<name>A0AAN8TT39_SOLBU</name>